<protein>
    <submittedName>
        <fullName evidence="2">Uncharacterized protein</fullName>
    </submittedName>
</protein>
<dbReference type="Proteomes" id="UP001220324">
    <property type="component" value="Unassembled WGS sequence"/>
</dbReference>
<comment type="caution">
    <text evidence="2">The sequence shown here is derived from an EMBL/GenBank/DDBJ whole genome shotgun (WGS) entry which is preliminary data.</text>
</comment>
<accession>A0AAD6CTH4</accession>
<dbReference type="AlphaFoldDB" id="A0AAD6CTH4"/>
<sequence length="119" mass="13481">MLRGRREWKASKNSSDETLQDNQIRLRLEGSQTPLRGLPGMGLLEWDFVHFELWLRLAKIISGVMALVADPETPSAGLRETDTSHIPFAARGCSVHGVPTSPQTHEKRKQNHLKMRSIR</sequence>
<organism evidence="2 3">
    <name type="scientific">Penicillium frequentans</name>
    <dbReference type="NCBI Taxonomy" id="3151616"/>
    <lineage>
        <taxon>Eukaryota</taxon>
        <taxon>Fungi</taxon>
        <taxon>Dikarya</taxon>
        <taxon>Ascomycota</taxon>
        <taxon>Pezizomycotina</taxon>
        <taxon>Eurotiomycetes</taxon>
        <taxon>Eurotiomycetidae</taxon>
        <taxon>Eurotiales</taxon>
        <taxon>Aspergillaceae</taxon>
        <taxon>Penicillium</taxon>
    </lineage>
</organism>
<feature type="compositionally biased region" description="Polar residues" evidence="1">
    <location>
        <begin position="11"/>
        <end position="21"/>
    </location>
</feature>
<feature type="compositionally biased region" description="Basic residues" evidence="1">
    <location>
        <begin position="106"/>
        <end position="119"/>
    </location>
</feature>
<evidence type="ECO:0000313" key="3">
    <source>
        <dbReference type="Proteomes" id="UP001220324"/>
    </source>
</evidence>
<feature type="region of interest" description="Disordered" evidence="1">
    <location>
        <begin position="1"/>
        <end position="21"/>
    </location>
</feature>
<dbReference type="EMBL" id="JAQIZZ010000006">
    <property type="protein sequence ID" value="KAJ5538155.1"/>
    <property type="molecule type" value="Genomic_DNA"/>
</dbReference>
<proteinExistence type="predicted"/>
<feature type="compositionally biased region" description="Basic and acidic residues" evidence="1">
    <location>
        <begin position="1"/>
        <end position="10"/>
    </location>
</feature>
<gene>
    <name evidence="2" type="ORF">N7494_007634</name>
</gene>
<reference evidence="2 3" key="1">
    <citation type="journal article" date="2023" name="IMA Fungus">
        <title>Comparative genomic study of the Penicillium genus elucidates a diverse pangenome and 15 lateral gene transfer events.</title>
        <authorList>
            <person name="Petersen C."/>
            <person name="Sorensen T."/>
            <person name="Nielsen M.R."/>
            <person name="Sondergaard T.E."/>
            <person name="Sorensen J.L."/>
            <person name="Fitzpatrick D.A."/>
            <person name="Frisvad J.C."/>
            <person name="Nielsen K.L."/>
        </authorList>
    </citation>
    <scope>NUCLEOTIDE SEQUENCE [LARGE SCALE GENOMIC DNA]</scope>
    <source>
        <strain evidence="2 3">IBT 35679</strain>
    </source>
</reference>
<feature type="region of interest" description="Disordered" evidence="1">
    <location>
        <begin position="95"/>
        <end position="119"/>
    </location>
</feature>
<evidence type="ECO:0000313" key="2">
    <source>
        <dbReference type="EMBL" id="KAJ5538155.1"/>
    </source>
</evidence>
<evidence type="ECO:0000256" key="1">
    <source>
        <dbReference type="SAM" id="MobiDB-lite"/>
    </source>
</evidence>
<keyword evidence="3" id="KW-1185">Reference proteome</keyword>
<name>A0AAD6CTH4_9EURO</name>